<feature type="domain" description="XPG N-terminal" evidence="16">
    <location>
        <begin position="1"/>
        <end position="99"/>
    </location>
</feature>
<keyword evidence="11" id="KW-0238">DNA-binding</keyword>
<evidence type="ECO:0000313" key="18">
    <source>
        <dbReference type="Proteomes" id="UP000886653"/>
    </source>
</evidence>
<keyword evidence="18" id="KW-1185">Reference proteome</keyword>
<dbReference type="GO" id="GO:0005634">
    <property type="term" value="C:nucleus"/>
    <property type="evidence" value="ECO:0007669"/>
    <property type="project" value="UniProtKB-SubCell"/>
</dbReference>
<dbReference type="FunFam" id="3.40.50.1010:FF:000002">
    <property type="entry name" value="Exonuclease 1, putative"/>
    <property type="match status" value="1"/>
</dbReference>
<gene>
    <name evidence="17" type="ORF">CROQUDRAFT_49688</name>
</gene>
<evidence type="ECO:0000256" key="14">
    <source>
        <dbReference type="SAM" id="MobiDB-lite"/>
    </source>
</evidence>
<dbReference type="InterPro" id="IPR008918">
    <property type="entry name" value="HhH2"/>
</dbReference>
<evidence type="ECO:0000259" key="15">
    <source>
        <dbReference type="SMART" id="SM00484"/>
    </source>
</evidence>
<dbReference type="InterPro" id="IPR037315">
    <property type="entry name" value="EXO1_H3TH"/>
</dbReference>
<dbReference type="SMART" id="SM00279">
    <property type="entry name" value="HhH2"/>
    <property type="match status" value="1"/>
</dbReference>
<feature type="region of interest" description="Disordered" evidence="14">
    <location>
        <begin position="355"/>
        <end position="382"/>
    </location>
</feature>
<dbReference type="SUPFAM" id="SSF47807">
    <property type="entry name" value="5' to 3' exonuclease, C-terminal subdomain"/>
    <property type="match status" value="1"/>
</dbReference>
<dbReference type="GO" id="GO:0006281">
    <property type="term" value="P:DNA repair"/>
    <property type="evidence" value="ECO:0007669"/>
    <property type="project" value="UniProtKB-KW"/>
</dbReference>
<evidence type="ECO:0000256" key="2">
    <source>
        <dbReference type="ARBA" id="ARBA00004123"/>
    </source>
</evidence>
<dbReference type="Proteomes" id="UP000886653">
    <property type="component" value="Unassembled WGS sequence"/>
</dbReference>
<organism evidence="17 18">
    <name type="scientific">Cronartium quercuum f. sp. fusiforme G11</name>
    <dbReference type="NCBI Taxonomy" id="708437"/>
    <lineage>
        <taxon>Eukaryota</taxon>
        <taxon>Fungi</taxon>
        <taxon>Dikarya</taxon>
        <taxon>Basidiomycota</taxon>
        <taxon>Pucciniomycotina</taxon>
        <taxon>Pucciniomycetes</taxon>
        <taxon>Pucciniales</taxon>
        <taxon>Coleosporiaceae</taxon>
        <taxon>Cronartium</taxon>
    </lineage>
</organism>
<keyword evidence="10" id="KW-0267">Excision nuclease</keyword>
<dbReference type="AlphaFoldDB" id="A0A9P6NA85"/>
<dbReference type="SUPFAM" id="SSF88723">
    <property type="entry name" value="PIN domain-like"/>
    <property type="match status" value="1"/>
</dbReference>
<evidence type="ECO:0000256" key="10">
    <source>
        <dbReference type="ARBA" id="ARBA00022881"/>
    </source>
</evidence>
<keyword evidence="12" id="KW-0234">DNA repair</keyword>
<evidence type="ECO:0000313" key="17">
    <source>
        <dbReference type="EMBL" id="KAG0142845.1"/>
    </source>
</evidence>
<dbReference type="InterPro" id="IPR036279">
    <property type="entry name" value="5-3_exonuclease_C_sf"/>
</dbReference>
<comment type="caution">
    <text evidence="17">The sequence shown here is derived from an EMBL/GenBank/DDBJ whole genome shotgun (WGS) entry which is preliminary data.</text>
</comment>
<dbReference type="InterPro" id="IPR006085">
    <property type="entry name" value="XPG_DNA_repair_N"/>
</dbReference>
<dbReference type="Gene3D" id="1.10.150.20">
    <property type="entry name" value="5' to 3' exonuclease, C-terminal subdomain"/>
    <property type="match status" value="1"/>
</dbReference>
<comment type="subcellular location">
    <subcellularLocation>
        <location evidence="2">Nucleus</location>
    </subcellularLocation>
</comment>
<dbReference type="GO" id="GO:0003677">
    <property type="term" value="F:DNA binding"/>
    <property type="evidence" value="ECO:0007669"/>
    <property type="project" value="UniProtKB-KW"/>
</dbReference>
<keyword evidence="4" id="KW-0540">Nuclease</keyword>
<dbReference type="SMART" id="SM00484">
    <property type="entry name" value="XPGI"/>
    <property type="match status" value="1"/>
</dbReference>
<evidence type="ECO:0000256" key="13">
    <source>
        <dbReference type="ARBA" id="ARBA00023242"/>
    </source>
</evidence>
<dbReference type="PRINTS" id="PR00853">
    <property type="entry name" value="XPGRADSUPER"/>
</dbReference>
<evidence type="ECO:0000256" key="12">
    <source>
        <dbReference type="ARBA" id="ARBA00023204"/>
    </source>
</evidence>
<keyword evidence="5" id="KW-0479">Metal-binding</keyword>
<keyword evidence="13" id="KW-0539">Nucleus</keyword>
<proteinExistence type="inferred from homology"/>
<feature type="domain" description="XPG-I" evidence="15">
    <location>
        <begin position="138"/>
        <end position="210"/>
    </location>
</feature>
<keyword evidence="8" id="KW-0269">Exonuclease</keyword>
<evidence type="ECO:0000259" key="16">
    <source>
        <dbReference type="SMART" id="SM00485"/>
    </source>
</evidence>
<dbReference type="PANTHER" id="PTHR11081">
    <property type="entry name" value="FLAP ENDONUCLEASE FAMILY MEMBER"/>
    <property type="match status" value="1"/>
</dbReference>
<evidence type="ECO:0000256" key="3">
    <source>
        <dbReference type="ARBA" id="ARBA00010563"/>
    </source>
</evidence>
<dbReference type="SMART" id="SM00485">
    <property type="entry name" value="XPGN"/>
    <property type="match status" value="1"/>
</dbReference>
<evidence type="ECO:0000256" key="4">
    <source>
        <dbReference type="ARBA" id="ARBA00022722"/>
    </source>
</evidence>
<dbReference type="InterPro" id="IPR044752">
    <property type="entry name" value="PIN-like_EXO1"/>
</dbReference>
<evidence type="ECO:0000256" key="8">
    <source>
        <dbReference type="ARBA" id="ARBA00022839"/>
    </source>
</evidence>
<dbReference type="CDD" id="cd09857">
    <property type="entry name" value="PIN_EXO1"/>
    <property type="match status" value="1"/>
</dbReference>
<dbReference type="Pfam" id="PF00867">
    <property type="entry name" value="XPG_I"/>
    <property type="match status" value="1"/>
</dbReference>
<dbReference type="EMBL" id="MU167336">
    <property type="protein sequence ID" value="KAG0142845.1"/>
    <property type="molecule type" value="Genomic_DNA"/>
</dbReference>
<comment type="cofactor">
    <cofactor evidence="1">
        <name>Mg(2+)</name>
        <dbReference type="ChEBI" id="CHEBI:18420"/>
    </cofactor>
</comment>
<dbReference type="GO" id="GO:0017108">
    <property type="term" value="F:5'-flap endonuclease activity"/>
    <property type="evidence" value="ECO:0007669"/>
    <property type="project" value="TreeGrafter"/>
</dbReference>
<keyword evidence="7" id="KW-0378">Hydrolase</keyword>
<dbReference type="Gene3D" id="3.40.50.1010">
    <property type="entry name" value="5'-nuclease"/>
    <property type="match status" value="1"/>
</dbReference>
<comment type="similarity">
    <text evidence="3">Belongs to the XPG/RAD2 endonuclease family. EXO1 subfamily.</text>
</comment>
<evidence type="ECO:0000256" key="1">
    <source>
        <dbReference type="ARBA" id="ARBA00001946"/>
    </source>
</evidence>
<dbReference type="CDD" id="cd09908">
    <property type="entry name" value="H3TH_EXO1"/>
    <property type="match status" value="1"/>
</dbReference>
<evidence type="ECO:0000256" key="5">
    <source>
        <dbReference type="ARBA" id="ARBA00022723"/>
    </source>
</evidence>
<evidence type="ECO:0008006" key="19">
    <source>
        <dbReference type="Google" id="ProtNLM"/>
    </source>
</evidence>
<accession>A0A9P6NA85</accession>
<sequence>MGIQGLLPFLKSIQRPSHIKEWAGQTLAIDTYSWLHKAAYGCAQELCLGLRTTRHIDYVMARVDLLRHHGVIPYVVFDGDALPGKRGTEELREKRRQQHLSIAKNLLAKGKKEEAREEFVKAADITPQLAHDVILSLQKAGVKYVVAPYEADAQLRFLELNGDVAGIITEDSDLLVFGTKNCIFKLDAFGHCIHICRDDFGKVADAQMSLWTDTEFRQMAILSGCDYLPSIPGLGLKKAYQLIRTYKSAERAIKATRLEGNMKVPLKYEALFRRAELTFLYQIVYNPTTRKLVHLHPPPSPPPTSEDLVDCGEMWEDDLAVAVAEGRINPLTKTVFKPSINVLPSAPATCFQLPRTSQKSRALPKSTSVPSNQRTLNSFSFS</sequence>
<evidence type="ECO:0000256" key="6">
    <source>
        <dbReference type="ARBA" id="ARBA00022763"/>
    </source>
</evidence>
<dbReference type="InterPro" id="IPR006084">
    <property type="entry name" value="XPG/Rad2"/>
</dbReference>
<name>A0A9P6NA85_9BASI</name>
<dbReference type="OrthoDB" id="2504872at2759"/>
<reference evidence="17" key="1">
    <citation type="submission" date="2013-11" db="EMBL/GenBank/DDBJ databases">
        <title>Genome sequence of the fusiform rust pathogen reveals effectors for host alternation and coevolution with pine.</title>
        <authorList>
            <consortium name="DOE Joint Genome Institute"/>
            <person name="Smith K."/>
            <person name="Pendleton A."/>
            <person name="Kubisiak T."/>
            <person name="Anderson C."/>
            <person name="Salamov A."/>
            <person name="Aerts A."/>
            <person name="Riley R."/>
            <person name="Clum A."/>
            <person name="Lindquist E."/>
            <person name="Ence D."/>
            <person name="Campbell M."/>
            <person name="Kronenberg Z."/>
            <person name="Feau N."/>
            <person name="Dhillon B."/>
            <person name="Hamelin R."/>
            <person name="Burleigh J."/>
            <person name="Smith J."/>
            <person name="Yandell M."/>
            <person name="Nelson C."/>
            <person name="Grigoriev I."/>
            <person name="Davis J."/>
        </authorList>
    </citation>
    <scope>NUCLEOTIDE SEQUENCE</scope>
    <source>
        <strain evidence="17">G11</strain>
    </source>
</reference>
<dbReference type="GO" id="GO:0046872">
    <property type="term" value="F:metal ion binding"/>
    <property type="evidence" value="ECO:0007669"/>
    <property type="project" value="UniProtKB-KW"/>
</dbReference>
<keyword evidence="9" id="KW-0460">Magnesium</keyword>
<dbReference type="InterPro" id="IPR029060">
    <property type="entry name" value="PIN-like_dom_sf"/>
</dbReference>
<dbReference type="PANTHER" id="PTHR11081:SF65">
    <property type="entry name" value="DNA DAMAGE-INDUCIBLE PROTEIN DIN7-RELATED"/>
    <property type="match status" value="1"/>
</dbReference>
<evidence type="ECO:0000256" key="7">
    <source>
        <dbReference type="ARBA" id="ARBA00022801"/>
    </source>
</evidence>
<dbReference type="FunFam" id="1.10.150.20:FF:000011">
    <property type="entry name" value="exonuclease 1"/>
    <property type="match status" value="1"/>
</dbReference>
<dbReference type="Pfam" id="PF00752">
    <property type="entry name" value="XPG_N"/>
    <property type="match status" value="1"/>
</dbReference>
<evidence type="ECO:0000256" key="11">
    <source>
        <dbReference type="ARBA" id="ARBA00023125"/>
    </source>
</evidence>
<evidence type="ECO:0000256" key="9">
    <source>
        <dbReference type="ARBA" id="ARBA00022842"/>
    </source>
</evidence>
<dbReference type="InterPro" id="IPR006086">
    <property type="entry name" value="XPG-I_dom"/>
</dbReference>
<keyword evidence="6" id="KW-0227">DNA damage</keyword>
<dbReference type="GO" id="GO:0035312">
    <property type="term" value="F:5'-3' DNA exonuclease activity"/>
    <property type="evidence" value="ECO:0007669"/>
    <property type="project" value="InterPro"/>
</dbReference>
<protein>
    <recommendedName>
        <fullName evidence="19">Exonuclease 1</fullName>
    </recommendedName>
</protein>